<reference evidence="1 2" key="1">
    <citation type="submission" date="2013-10" db="EMBL/GenBank/DDBJ databases">
        <authorList>
            <consortium name="International Citrus Genome Consortium"/>
            <person name="Jenkins J."/>
            <person name="Schmutz J."/>
            <person name="Prochnik S."/>
            <person name="Rokhsar D."/>
            <person name="Gmitter F."/>
            <person name="Ollitrault P."/>
            <person name="Machado M."/>
            <person name="Talon M."/>
            <person name="Wincker P."/>
            <person name="Jaillon O."/>
            <person name="Morgante M."/>
        </authorList>
    </citation>
    <scope>NUCLEOTIDE SEQUENCE</scope>
    <source>
        <strain evidence="2">cv. Clemenules</strain>
    </source>
</reference>
<protein>
    <submittedName>
        <fullName evidence="1">Uncharacterized protein</fullName>
    </submittedName>
</protein>
<accession>V4RRD3</accession>
<dbReference type="AlphaFoldDB" id="V4RRD3"/>
<evidence type="ECO:0000313" key="1">
    <source>
        <dbReference type="EMBL" id="ESR37103.1"/>
    </source>
</evidence>
<gene>
    <name evidence="1" type="ORF">CICLE_v10029738mg</name>
</gene>
<evidence type="ECO:0000313" key="2">
    <source>
        <dbReference type="Proteomes" id="UP000030687"/>
    </source>
</evidence>
<dbReference type="KEGG" id="cic:CICLE_v10029738mg"/>
<proteinExistence type="predicted"/>
<organism evidence="1 2">
    <name type="scientific">Citrus clementina</name>
    <name type="common">Clementine</name>
    <name type="synonym">Citrus deliciosa x Citrus sinensis</name>
    <dbReference type="NCBI Taxonomy" id="85681"/>
    <lineage>
        <taxon>Eukaryota</taxon>
        <taxon>Viridiplantae</taxon>
        <taxon>Streptophyta</taxon>
        <taxon>Embryophyta</taxon>
        <taxon>Tracheophyta</taxon>
        <taxon>Spermatophyta</taxon>
        <taxon>Magnoliopsida</taxon>
        <taxon>eudicotyledons</taxon>
        <taxon>Gunneridae</taxon>
        <taxon>Pentapetalae</taxon>
        <taxon>rosids</taxon>
        <taxon>malvids</taxon>
        <taxon>Sapindales</taxon>
        <taxon>Rutaceae</taxon>
        <taxon>Aurantioideae</taxon>
        <taxon>Citrus</taxon>
    </lineage>
</organism>
<name>V4RRD3_CITCL</name>
<sequence>MSRSIGRNRRIREGKNAFQEALFNFFVTSAGWKKQEDIYLLEKKLKKEQTYSFYKSSNELCSSLSYSIKRKMTS</sequence>
<dbReference type="Gramene" id="ESR37103">
    <property type="protein sequence ID" value="ESR37103"/>
    <property type="gene ID" value="CICLE_v10029738mg"/>
</dbReference>
<keyword evidence="2" id="KW-1185">Reference proteome</keyword>
<dbReference type="InParanoid" id="V4RRD3"/>
<dbReference type="Proteomes" id="UP000030687">
    <property type="component" value="Unassembled WGS sequence"/>
</dbReference>
<dbReference type="EMBL" id="KI536978">
    <property type="protein sequence ID" value="ESR37103.1"/>
    <property type="molecule type" value="Genomic_DNA"/>
</dbReference>